<proteinExistence type="predicted"/>
<evidence type="ECO:0000259" key="7">
    <source>
        <dbReference type="PROSITE" id="PS50135"/>
    </source>
</evidence>
<feature type="domain" description="ZZ-type" evidence="7">
    <location>
        <begin position="53"/>
        <end position="103"/>
    </location>
</feature>
<feature type="region of interest" description="Disordered" evidence="6">
    <location>
        <begin position="181"/>
        <end position="214"/>
    </location>
</feature>
<feature type="compositionally biased region" description="Low complexity" evidence="6">
    <location>
        <begin position="253"/>
        <end position="264"/>
    </location>
</feature>
<dbReference type="GO" id="GO:0035973">
    <property type="term" value="P:aggrephagy"/>
    <property type="evidence" value="ECO:0007669"/>
    <property type="project" value="TreeGrafter"/>
</dbReference>
<dbReference type="InterPro" id="IPR015940">
    <property type="entry name" value="UBA"/>
</dbReference>
<name>A0A812DM27_ACAPH</name>
<dbReference type="Gene3D" id="1.10.8.10">
    <property type="entry name" value="DNA helicase RuvA subunit, C-terminal domain"/>
    <property type="match status" value="1"/>
</dbReference>
<dbReference type="GO" id="GO:0070530">
    <property type="term" value="F:K63-linked polyubiquitin modification-dependent protein binding"/>
    <property type="evidence" value="ECO:0007669"/>
    <property type="project" value="TreeGrafter"/>
</dbReference>
<dbReference type="GO" id="GO:0000423">
    <property type="term" value="P:mitophagy"/>
    <property type="evidence" value="ECO:0007669"/>
    <property type="project" value="TreeGrafter"/>
</dbReference>
<dbReference type="PROSITE" id="PS01357">
    <property type="entry name" value="ZF_ZZ_1"/>
    <property type="match status" value="1"/>
</dbReference>
<feature type="region of interest" description="Disordered" evidence="6">
    <location>
        <begin position="230"/>
        <end position="377"/>
    </location>
</feature>
<keyword evidence="1" id="KW-0479">Metal-binding</keyword>
<protein>
    <submittedName>
        <fullName evidence="8">SQSTM1</fullName>
    </submittedName>
</protein>
<dbReference type="PANTHER" id="PTHR15090:SF0">
    <property type="entry name" value="SEQUESTOSOME-1"/>
    <property type="match status" value="1"/>
</dbReference>
<dbReference type="CDD" id="cd02340">
    <property type="entry name" value="ZZ_NBR1_like"/>
    <property type="match status" value="1"/>
</dbReference>
<accession>A0A812DM27</accession>
<comment type="caution">
    <text evidence="8">The sequence shown here is derived from an EMBL/GenBank/DDBJ whole genome shotgun (WGS) entry which is preliminary data.</text>
</comment>
<evidence type="ECO:0000256" key="3">
    <source>
        <dbReference type="ARBA" id="ARBA00022833"/>
    </source>
</evidence>
<dbReference type="CDD" id="cd14320">
    <property type="entry name" value="UBA_SQSTM"/>
    <property type="match status" value="1"/>
</dbReference>
<dbReference type="SUPFAM" id="SSF46934">
    <property type="entry name" value="UBA-like"/>
    <property type="match status" value="1"/>
</dbReference>
<dbReference type="GO" id="GO:0044753">
    <property type="term" value="C:amphisome"/>
    <property type="evidence" value="ECO:0007669"/>
    <property type="project" value="TreeGrafter"/>
</dbReference>
<dbReference type="EMBL" id="CAHIKZ030003692">
    <property type="protein sequence ID" value="CAE1303160.1"/>
    <property type="molecule type" value="Genomic_DNA"/>
</dbReference>
<dbReference type="SMART" id="SM00165">
    <property type="entry name" value="UBA"/>
    <property type="match status" value="1"/>
</dbReference>
<dbReference type="OrthoDB" id="6161692at2759"/>
<feature type="compositionally biased region" description="Polar residues" evidence="6">
    <location>
        <begin position="265"/>
        <end position="278"/>
    </location>
</feature>
<keyword evidence="2 5" id="KW-0863">Zinc-finger</keyword>
<evidence type="ECO:0000256" key="5">
    <source>
        <dbReference type="PROSITE-ProRule" id="PRU00228"/>
    </source>
</evidence>
<feature type="compositionally biased region" description="Low complexity" evidence="6">
    <location>
        <begin position="285"/>
        <end position="300"/>
    </location>
</feature>
<evidence type="ECO:0000313" key="8">
    <source>
        <dbReference type="EMBL" id="CAE1303160.1"/>
    </source>
</evidence>
<dbReference type="InterPro" id="IPR052260">
    <property type="entry name" value="Autophagy_Rcpt_SigReg"/>
</dbReference>
<dbReference type="Pfam" id="PF00569">
    <property type="entry name" value="ZZ"/>
    <property type="match status" value="1"/>
</dbReference>
<keyword evidence="4" id="KW-0539">Nucleus</keyword>
<evidence type="ECO:0000256" key="4">
    <source>
        <dbReference type="ARBA" id="ARBA00023242"/>
    </source>
</evidence>
<organism evidence="8 9">
    <name type="scientific">Acanthosepion pharaonis</name>
    <name type="common">Pharaoh cuttlefish</name>
    <name type="synonym">Sepia pharaonis</name>
    <dbReference type="NCBI Taxonomy" id="158019"/>
    <lineage>
        <taxon>Eukaryota</taxon>
        <taxon>Metazoa</taxon>
        <taxon>Spiralia</taxon>
        <taxon>Lophotrochozoa</taxon>
        <taxon>Mollusca</taxon>
        <taxon>Cephalopoda</taxon>
        <taxon>Coleoidea</taxon>
        <taxon>Decapodiformes</taxon>
        <taxon>Sepiida</taxon>
        <taxon>Sepiina</taxon>
        <taxon>Sepiidae</taxon>
        <taxon>Acanthosepion</taxon>
    </lineage>
</organism>
<dbReference type="SUPFAM" id="SSF57850">
    <property type="entry name" value="RING/U-box"/>
    <property type="match status" value="1"/>
</dbReference>
<feature type="compositionally biased region" description="Basic and acidic residues" evidence="6">
    <location>
        <begin position="192"/>
        <end position="211"/>
    </location>
</feature>
<dbReference type="InterPro" id="IPR043145">
    <property type="entry name" value="Znf_ZZ_sf"/>
</dbReference>
<dbReference type="Proteomes" id="UP000597762">
    <property type="component" value="Unassembled WGS sequence"/>
</dbReference>
<dbReference type="InterPro" id="IPR000433">
    <property type="entry name" value="Znf_ZZ"/>
</dbReference>
<dbReference type="GO" id="GO:0005080">
    <property type="term" value="F:protein kinase C binding"/>
    <property type="evidence" value="ECO:0007669"/>
    <property type="project" value="TreeGrafter"/>
</dbReference>
<dbReference type="GO" id="GO:0007032">
    <property type="term" value="P:endosome organization"/>
    <property type="evidence" value="ECO:0007669"/>
    <property type="project" value="TreeGrafter"/>
</dbReference>
<dbReference type="InterPro" id="IPR033741">
    <property type="entry name" value="SQSTM_UBA"/>
</dbReference>
<evidence type="ECO:0000256" key="2">
    <source>
        <dbReference type="ARBA" id="ARBA00022771"/>
    </source>
</evidence>
<dbReference type="PROSITE" id="PS50135">
    <property type="entry name" value="ZF_ZZ_2"/>
    <property type="match status" value="1"/>
</dbReference>
<dbReference type="GO" id="GO:0016235">
    <property type="term" value="C:aggresome"/>
    <property type="evidence" value="ECO:0007669"/>
    <property type="project" value="TreeGrafter"/>
</dbReference>
<evidence type="ECO:0000256" key="6">
    <source>
        <dbReference type="SAM" id="MobiDB-lite"/>
    </source>
</evidence>
<sequence length="441" mass="48904">MKFVFFLLEYNDGDLIHFTSNSELAEAIKSTADGVFKLYAQEKPLFKDSAELHLGVVCSTCKKPIQGSRYKCLACHDYDLCHSCELIGTHLEHAMIKIPTPSTPWVAQIMQYSYTYGPMSPVSPMLLKCRTEDGGSRSALPLNLDENLSPIMDRPSFASSIGQPYSRNDWSLFSDSPMSSRSGVGQAAAMEHSYHSEELQSRQSRMVERDSLGTVDKSSYRESLFSYNESPQDKISGDWTILNSSSKSKDTNEVTSTVTSIESSGSKTQTEFTKVTEISSEKEASSANMANSSEMNSVSSEPKEDEQEKSISAAIDNTVEDIDTKLDTTTTRTTMSSENGSADPGTETVSSTTNDSKDDKEATKTEGPGEPKPKVDNNLYYPKIRRYAEALDNLMSMGFTNEGGWLTVLVEEKRGDIIRVLDFIENNIQKCRENEQAKSRN</sequence>
<keyword evidence="3" id="KW-0862">Zinc</keyword>
<dbReference type="SMART" id="SM00291">
    <property type="entry name" value="ZnF_ZZ"/>
    <property type="match status" value="1"/>
</dbReference>
<dbReference type="PANTHER" id="PTHR15090">
    <property type="entry name" value="SEQUESTOSOME 1-RELATED"/>
    <property type="match status" value="1"/>
</dbReference>
<dbReference type="Pfam" id="PF16577">
    <property type="entry name" value="UBA_5"/>
    <property type="match status" value="1"/>
</dbReference>
<keyword evidence="9" id="KW-1185">Reference proteome</keyword>
<gene>
    <name evidence="8" type="ORF">SPHA_55434</name>
</gene>
<feature type="compositionally biased region" description="Basic and acidic residues" evidence="6">
    <location>
        <begin position="355"/>
        <end position="375"/>
    </location>
</feature>
<reference evidence="8" key="1">
    <citation type="submission" date="2021-01" db="EMBL/GenBank/DDBJ databases">
        <authorList>
            <person name="Li R."/>
            <person name="Bekaert M."/>
        </authorList>
    </citation>
    <scope>NUCLEOTIDE SEQUENCE</scope>
    <source>
        <strain evidence="8">Farmed</strain>
    </source>
</reference>
<dbReference type="GO" id="GO:0008270">
    <property type="term" value="F:zinc ion binding"/>
    <property type="evidence" value="ECO:0007669"/>
    <property type="project" value="UniProtKB-KW"/>
</dbReference>
<dbReference type="AlphaFoldDB" id="A0A812DM27"/>
<evidence type="ECO:0000313" key="9">
    <source>
        <dbReference type="Proteomes" id="UP000597762"/>
    </source>
</evidence>
<evidence type="ECO:0000256" key="1">
    <source>
        <dbReference type="ARBA" id="ARBA00022723"/>
    </source>
</evidence>
<dbReference type="Gene3D" id="3.30.60.90">
    <property type="match status" value="1"/>
</dbReference>
<dbReference type="InterPro" id="IPR009060">
    <property type="entry name" value="UBA-like_sf"/>
</dbReference>